<dbReference type="Pfam" id="PF01529">
    <property type="entry name" value="DHHC"/>
    <property type="match status" value="1"/>
</dbReference>
<dbReference type="OrthoDB" id="4096362at2759"/>
<evidence type="ECO:0000256" key="4">
    <source>
        <dbReference type="ARBA" id="ARBA00022692"/>
    </source>
</evidence>
<evidence type="ECO:0000256" key="9">
    <source>
        <dbReference type="SAM" id="MobiDB-lite"/>
    </source>
</evidence>
<dbReference type="GO" id="GO:0005783">
    <property type="term" value="C:endoplasmic reticulum"/>
    <property type="evidence" value="ECO:0007669"/>
    <property type="project" value="TreeGrafter"/>
</dbReference>
<evidence type="ECO:0000313" key="12">
    <source>
        <dbReference type="Proteomes" id="UP000327157"/>
    </source>
</evidence>
<comment type="caution">
    <text evidence="11">The sequence shown here is derived from an EMBL/GenBank/DDBJ whole genome shotgun (WGS) entry which is preliminary data.</text>
</comment>
<dbReference type="InterPro" id="IPR001594">
    <property type="entry name" value="Palmitoyltrfase_DHHC"/>
</dbReference>
<dbReference type="PANTHER" id="PTHR22883:SF391">
    <property type="entry name" value="PROTEIN S-ACYLTRANSFERASE 3-RELATED"/>
    <property type="match status" value="1"/>
</dbReference>
<feature type="domain" description="Palmitoyltransferase DHHC" evidence="10">
    <location>
        <begin position="178"/>
        <end position="297"/>
    </location>
</feature>
<evidence type="ECO:0000256" key="5">
    <source>
        <dbReference type="ARBA" id="ARBA00022989"/>
    </source>
</evidence>
<dbReference type="EMBL" id="SMOL01000143">
    <property type="protein sequence ID" value="KAB2631050.1"/>
    <property type="molecule type" value="Genomic_DNA"/>
</dbReference>
<evidence type="ECO:0000256" key="3">
    <source>
        <dbReference type="ARBA" id="ARBA00022679"/>
    </source>
</evidence>
<proteinExistence type="inferred from homology"/>
<name>A0A5N5I024_9ROSA</name>
<evidence type="ECO:0000256" key="7">
    <source>
        <dbReference type="ARBA" id="ARBA00023315"/>
    </source>
</evidence>
<sequence length="473" mass="53788">MELVVMRWWRERSGICDGGRRVLELREHNISGQLGMAQNKPSRLYQVWKGSNKFFCGGRLIFGPDVASLLLSTLLVAGPAVAFCLKVYFKIKNGNHKNDNLWLPVLAIGSVLTILDLTFLFLTSGRDPGIIPRNSRPPESDEAFDLATPSMEWVNERTPHLKLPRTKDVVVNGHTVKVKYCDTCLLYRPPRVSHCSICNNCVQRFDHHCPWVGQCIGIRNYRFFFMFISTSTILCIYVFVFSWINIFKTGGRIAFSKDVVSDFLLTYCFIAIWFVGGLTLFHSYLICTNQTTYENFRYRYDKKENPYNKGMIWNVKEVFFSKIPPSMNRFRSFIEMDEEMIAGSGTPNNGEGIMSSKEKIDIEMGTRLAEDNGFSLPNILRNFDYDDLEDDLKDAGEQRRPAFDPLFPIQPEVKESVQYSVDEDKITESVATRDAVNYSVQSLPPGDELGASGHSTTSFDGANEEVDCGNNKS</sequence>
<evidence type="ECO:0000256" key="1">
    <source>
        <dbReference type="ARBA" id="ARBA00004127"/>
    </source>
</evidence>
<keyword evidence="3 8" id="KW-0808">Transferase</keyword>
<comment type="subcellular location">
    <subcellularLocation>
        <location evidence="1">Endomembrane system</location>
        <topology evidence="1">Multi-pass membrane protein</topology>
    </subcellularLocation>
</comment>
<dbReference type="InterPro" id="IPR039859">
    <property type="entry name" value="PFA4/ZDH16/20/ERF2-like"/>
</dbReference>
<dbReference type="PANTHER" id="PTHR22883">
    <property type="entry name" value="ZINC FINGER DHHC DOMAIN CONTAINING PROTEIN"/>
    <property type="match status" value="1"/>
</dbReference>
<evidence type="ECO:0000256" key="6">
    <source>
        <dbReference type="ARBA" id="ARBA00023136"/>
    </source>
</evidence>
<comment type="domain">
    <text evidence="8">The DHHC domain is required for palmitoyltransferase activity.</text>
</comment>
<dbReference type="EC" id="2.3.1.225" evidence="8"/>
<protein>
    <recommendedName>
        <fullName evidence="8">S-acyltransferase</fullName>
        <ecNumber evidence="8">2.3.1.225</ecNumber>
    </recommendedName>
    <alternativeName>
        <fullName evidence="8">Palmitoyltransferase</fullName>
    </alternativeName>
</protein>
<keyword evidence="6 8" id="KW-0472">Membrane</keyword>
<reference evidence="12" key="2">
    <citation type="submission" date="2019-10" db="EMBL/GenBank/DDBJ databases">
        <title>A de novo genome assembly of a pear dwarfing rootstock.</title>
        <authorList>
            <person name="Wang F."/>
            <person name="Wang J."/>
            <person name="Li S."/>
            <person name="Zhang Y."/>
            <person name="Fang M."/>
            <person name="Ma L."/>
            <person name="Zhao Y."/>
            <person name="Jiang S."/>
        </authorList>
    </citation>
    <scope>NUCLEOTIDE SEQUENCE [LARGE SCALE GENOMIC DNA]</scope>
</reference>
<evidence type="ECO:0000256" key="8">
    <source>
        <dbReference type="RuleBase" id="RU079119"/>
    </source>
</evidence>
<comment type="similarity">
    <text evidence="2 8">Belongs to the DHHC palmitoyltransferase family.</text>
</comment>
<feature type="transmembrane region" description="Helical" evidence="8">
    <location>
        <begin position="264"/>
        <end position="287"/>
    </location>
</feature>
<accession>A0A5N5I024</accession>
<dbReference type="GO" id="GO:0006612">
    <property type="term" value="P:protein targeting to membrane"/>
    <property type="evidence" value="ECO:0007669"/>
    <property type="project" value="TreeGrafter"/>
</dbReference>
<evidence type="ECO:0000256" key="2">
    <source>
        <dbReference type="ARBA" id="ARBA00008574"/>
    </source>
</evidence>
<feature type="transmembrane region" description="Helical" evidence="8">
    <location>
        <begin position="223"/>
        <end position="244"/>
    </location>
</feature>
<keyword evidence="4 8" id="KW-0812">Transmembrane</keyword>
<feature type="transmembrane region" description="Helical" evidence="8">
    <location>
        <begin position="101"/>
        <end position="123"/>
    </location>
</feature>
<dbReference type="GO" id="GO:0019706">
    <property type="term" value="F:protein-cysteine S-palmitoyltransferase activity"/>
    <property type="evidence" value="ECO:0007669"/>
    <property type="project" value="UniProtKB-EC"/>
</dbReference>
<dbReference type="GO" id="GO:0005794">
    <property type="term" value="C:Golgi apparatus"/>
    <property type="evidence" value="ECO:0007669"/>
    <property type="project" value="TreeGrafter"/>
</dbReference>
<reference evidence="11 12" key="1">
    <citation type="submission" date="2019-09" db="EMBL/GenBank/DDBJ databases">
        <authorList>
            <person name="Ou C."/>
        </authorList>
    </citation>
    <scope>NUCLEOTIDE SEQUENCE [LARGE SCALE GENOMIC DNA]</scope>
    <source>
        <strain evidence="11">S2</strain>
        <tissue evidence="11">Leaf</tissue>
    </source>
</reference>
<evidence type="ECO:0000259" key="10">
    <source>
        <dbReference type="Pfam" id="PF01529"/>
    </source>
</evidence>
<dbReference type="Proteomes" id="UP000327157">
    <property type="component" value="Chromosome 12"/>
</dbReference>
<reference evidence="11 12" key="3">
    <citation type="submission" date="2019-11" db="EMBL/GenBank/DDBJ databases">
        <title>A de novo genome assembly of a pear dwarfing rootstock.</title>
        <authorList>
            <person name="Wang F."/>
            <person name="Wang J."/>
            <person name="Li S."/>
            <person name="Zhang Y."/>
            <person name="Fang M."/>
            <person name="Ma L."/>
            <person name="Zhao Y."/>
            <person name="Jiang S."/>
        </authorList>
    </citation>
    <scope>NUCLEOTIDE SEQUENCE [LARGE SCALE GENOMIC DNA]</scope>
    <source>
        <strain evidence="11">S2</strain>
        <tissue evidence="11">Leaf</tissue>
    </source>
</reference>
<evidence type="ECO:0000313" key="11">
    <source>
        <dbReference type="EMBL" id="KAB2631050.1"/>
    </source>
</evidence>
<comment type="catalytic activity">
    <reaction evidence="8">
        <text>L-cysteinyl-[protein] + hexadecanoyl-CoA = S-hexadecanoyl-L-cysteinyl-[protein] + CoA</text>
        <dbReference type="Rhea" id="RHEA:36683"/>
        <dbReference type="Rhea" id="RHEA-COMP:10131"/>
        <dbReference type="Rhea" id="RHEA-COMP:11032"/>
        <dbReference type="ChEBI" id="CHEBI:29950"/>
        <dbReference type="ChEBI" id="CHEBI:57287"/>
        <dbReference type="ChEBI" id="CHEBI:57379"/>
        <dbReference type="ChEBI" id="CHEBI:74151"/>
        <dbReference type="EC" id="2.3.1.225"/>
    </reaction>
</comment>
<dbReference type="AlphaFoldDB" id="A0A5N5I024"/>
<keyword evidence="7 8" id="KW-0012">Acyltransferase</keyword>
<feature type="transmembrane region" description="Helical" evidence="8">
    <location>
        <begin position="69"/>
        <end position="89"/>
    </location>
</feature>
<keyword evidence="5 8" id="KW-1133">Transmembrane helix</keyword>
<feature type="region of interest" description="Disordered" evidence="9">
    <location>
        <begin position="437"/>
        <end position="473"/>
    </location>
</feature>
<dbReference type="PROSITE" id="PS50216">
    <property type="entry name" value="DHHC"/>
    <property type="match status" value="1"/>
</dbReference>
<keyword evidence="12" id="KW-1185">Reference proteome</keyword>
<organism evidence="11 12">
    <name type="scientific">Pyrus ussuriensis x Pyrus communis</name>
    <dbReference type="NCBI Taxonomy" id="2448454"/>
    <lineage>
        <taxon>Eukaryota</taxon>
        <taxon>Viridiplantae</taxon>
        <taxon>Streptophyta</taxon>
        <taxon>Embryophyta</taxon>
        <taxon>Tracheophyta</taxon>
        <taxon>Spermatophyta</taxon>
        <taxon>Magnoliopsida</taxon>
        <taxon>eudicotyledons</taxon>
        <taxon>Gunneridae</taxon>
        <taxon>Pentapetalae</taxon>
        <taxon>rosids</taxon>
        <taxon>fabids</taxon>
        <taxon>Rosales</taxon>
        <taxon>Rosaceae</taxon>
        <taxon>Amygdaloideae</taxon>
        <taxon>Maleae</taxon>
        <taxon>Pyrus</taxon>
    </lineage>
</organism>
<gene>
    <name evidence="11" type="ORF">D8674_008569</name>
</gene>